<evidence type="ECO:0000313" key="2">
    <source>
        <dbReference type="Proteomes" id="UP000256980"/>
    </source>
</evidence>
<gene>
    <name evidence="1" type="ORF">DFQ10_101150</name>
</gene>
<dbReference type="OrthoDB" id="9790057at2"/>
<dbReference type="Gene3D" id="3.40.50.1110">
    <property type="entry name" value="SGNH hydrolase"/>
    <property type="match status" value="1"/>
</dbReference>
<organism evidence="1 2">
    <name type="scientific">Winogradskyella eximia</name>
    <dbReference type="NCBI Taxonomy" id="262006"/>
    <lineage>
        <taxon>Bacteria</taxon>
        <taxon>Pseudomonadati</taxon>
        <taxon>Bacteroidota</taxon>
        <taxon>Flavobacteriia</taxon>
        <taxon>Flavobacteriales</taxon>
        <taxon>Flavobacteriaceae</taxon>
        <taxon>Winogradskyella</taxon>
    </lineage>
</organism>
<comment type="caution">
    <text evidence="1">The sequence shown here is derived from an EMBL/GenBank/DDBJ whole genome shotgun (WGS) entry which is preliminary data.</text>
</comment>
<dbReference type="InterPro" id="IPR036514">
    <property type="entry name" value="SGNH_hydro_sf"/>
</dbReference>
<dbReference type="SUPFAM" id="SSF52266">
    <property type="entry name" value="SGNH hydrolase"/>
    <property type="match status" value="1"/>
</dbReference>
<dbReference type="EMBL" id="QRDV01000001">
    <property type="protein sequence ID" value="RED46380.1"/>
    <property type="molecule type" value="Genomic_DNA"/>
</dbReference>
<dbReference type="RefSeq" id="WP_115815519.1">
    <property type="nucleotide sequence ID" value="NZ_CANKZP010000001.1"/>
</dbReference>
<dbReference type="GO" id="GO:0016788">
    <property type="term" value="F:hydrolase activity, acting on ester bonds"/>
    <property type="evidence" value="ECO:0007669"/>
    <property type="project" value="UniProtKB-ARBA"/>
</dbReference>
<reference evidence="1 2" key="1">
    <citation type="submission" date="2018-07" db="EMBL/GenBank/DDBJ databases">
        <title>Genomic Encyclopedia of Type Strains, Phase III (KMG-III): the genomes of soil and plant-associated and newly described type strains.</title>
        <authorList>
            <person name="Whitman W."/>
        </authorList>
    </citation>
    <scope>NUCLEOTIDE SEQUENCE [LARGE SCALE GENOMIC DNA]</scope>
    <source>
        <strain evidence="1 2">CECT 7946</strain>
    </source>
</reference>
<accession>A0A3D9HA48</accession>
<protein>
    <recommendedName>
        <fullName evidence="3">Lysophospholipase L1-like esterase</fullName>
    </recommendedName>
</protein>
<dbReference type="AlphaFoldDB" id="A0A3D9HA48"/>
<proteinExistence type="predicted"/>
<name>A0A3D9HA48_9FLAO</name>
<evidence type="ECO:0000313" key="1">
    <source>
        <dbReference type="EMBL" id="RED46380.1"/>
    </source>
</evidence>
<keyword evidence="2" id="KW-1185">Reference proteome</keyword>
<dbReference type="Proteomes" id="UP000256980">
    <property type="component" value="Unassembled WGS sequence"/>
</dbReference>
<sequence>MKKSYFFLVFNLLFLSVSSQTSIEKIKFKGIDRTLCLLQQSTKDHPNNVEILFYGQSIIGGMKTNILIDSLKAHYPYANITFKHKPIGGFTIPKLIKTAEHDLYQENPDLIIFHAYGGIKEGLYDELIKNIRRHMASDVLLLDHHYVWNKPNTTLQSINEAHDRDSKAIQEIAKKYNCGIVKVREQWKRYLLENNIEANELMGNTIDPNVHPNDKGNELLRSLVLSKLVEEPKDNYDIQLDSIRVLHEFKDQSNLSASYSGNWFQLTTNQLTNKDAKLKVLVDGKSPLAHRSNYYISRPSNGFKSWMPSILKVCLGETIPQEEKWTLEVYNIDRATKTFSFKLNGDITGADGQGNSAHNFISESKRIQIKKEDFYVFENERIFKNETPENFKIHFSVKPIVKDTIVLNEKTIKYNVFRGFDSKNHKIDIEIISGNPTIKTLLINQSFINSND</sequence>
<evidence type="ECO:0008006" key="3">
    <source>
        <dbReference type="Google" id="ProtNLM"/>
    </source>
</evidence>